<dbReference type="GO" id="GO:0004930">
    <property type="term" value="F:G protein-coupled receptor activity"/>
    <property type="evidence" value="ECO:0007669"/>
    <property type="project" value="UniProtKB-KW"/>
</dbReference>
<dbReference type="PRINTS" id="PR00245">
    <property type="entry name" value="OLFACTORYR"/>
</dbReference>
<evidence type="ECO:0000256" key="1">
    <source>
        <dbReference type="ARBA" id="ARBA00004141"/>
    </source>
</evidence>
<dbReference type="Proteomes" id="UP001318040">
    <property type="component" value="Chromosome 55"/>
</dbReference>
<evidence type="ECO:0000256" key="3">
    <source>
        <dbReference type="ARBA" id="ARBA00022989"/>
    </source>
</evidence>
<feature type="transmembrane region" description="Helical" evidence="7">
    <location>
        <begin position="237"/>
        <end position="257"/>
    </location>
</feature>
<keyword evidence="3 7" id="KW-1133">Transmembrane helix</keyword>
<protein>
    <recommendedName>
        <fullName evidence="7">Olfactory receptor</fullName>
    </recommendedName>
</protein>
<comment type="similarity">
    <text evidence="6">Belongs to the G-protein coupled receptor 1 family.</text>
</comment>
<evidence type="ECO:0000256" key="7">
    <source>
        <dbReference type="RuleBase" id="RU363047"/>
    </source>
</evidence>
<comment type="subcellular location">
    <subcellularLocation>
        <location evidence="7">Cell membrane</location>
        <topology evidence="7">Multi-pass membrane protein</topology>
    </subcellularLocation>
    <subcellularLocation>
        <location evidence="1">Membrane</location>
        <topology evidence="1">Multi-pass membrane protein</topology>
    </subcellularLocation>
</comment>
<feature type="transmembrane region" description="Helical" evidence="7">
    <location>
        <begin position="20"/>
        <end position="43"/>
    </location>
</feature>
<evidence type="ECO:0000256" key="4">
    <source>
        <dbReference type="ARBA" id="ARBA00023136"/>
    </source>
</evidence>
<dbReference type="PANTHER" id="PTHR26451">
    <property type="entry name" value="G_PROTEIN_RECEP_F1_2 DOMAIN-CONTAINING PROTEIN"/>
    <property type="match status" value="1"/>
</dbReference>
<reference evidence="10" key="1">
    <citation type="submission" date="2025-08" db="UniProtKB">
        <authorList>
            <consortium name="RefSeq"/>
        </authorList>
    </citation>
    <scope>IDENTIFICATION</scope>
    <source>
        <tissue evidence="10">Sperm</tissue>
    </source>
</reference>
<keyword evidence="4 7" id="KW-0472">Membrane</keyword>
<keyword evidence="7" id="KW-1003">Cell membrane</keyword>
<feature type="transmembrane region" description="Helical" evidence="7">
    <location>
        <begin position="194"/>
        <end position="216"/>
    </location>
</feature>
<dbReference type="PROSITE" id="PS00237">
    <property type="entry name" value="G_PROTEIN_RECEP_F1_1"/>
    <property type="match status" value="1"/>
</dbReference>
<dbReference type="AlphaFoldDB" id="A0AAJ7XDX4"/>
<dbReference type="InterPro" id="IPR017452">
    <property type="entry name" value="GPCR_Rhodpsn_7TM"/>
</dbReference>
<proteinExistence type="inferred from homology"/>
<sequence length="323" mass="35653">MDNGSDVVYLATFEAPHGVQLLIFSLCLPMFILTVVANLLVLATVMACAHLRKPMNIFLCNLMVADVIACASSVPRQLHILLTGDGRVAYTSCVVQMFWVHFFVHSEVLTLAAMSVDRYVAICRPLRYHAIVTARRAVVATLTTNVAVVAAVSVATALVVPLKFARDDQQIQGIYCDSMGISRLSISDTRINDLYGLALTAVFIGVPLCAIGITYFKIILELKRSSGDFRKKSASTLTTHFLVLAVVFTSLFVTILLPRLVKDFHGPQVRNARCASQFAIFIIPIANVTIYVFRTRELREAMLRCFKQSLPKAHVHTECSGRT</sequence>
<feature type="domain" description="G-protein coupled receptors family 1 profile" evidence="8">
    <location>
        <begin position="37"/>
        <end position="291"/>
    </location>
</feature>
<keyword evidence="5 6" id="KW-0807">Transducer</keyword>
<evidence type="ECO:0000256" key="2">
    <source>
        <dbReference type="ARBA" id="ARBA00022692"/>
    </source>
</evidence>
<dbReference type="PANTHER" id="PTHR26451:SF876">
    <property type="entry name" value="OLFACTORY RECEPTOR 10K2"/>
    <property type="match status" value="1"/>
</dbReference>
<feature type="transmembrane region" description="Helical" evidence="7">
    <location>
        <begin position="94"/>
        <end position="116"/>
    </location>
</feature>
<dbReference type="PROSITE" id="PS50262">
    <property type="entry name" value="G_PROTEIN_RECEP_F1_2"/>
    <property type="match status" value="1"/>
</dbReference>
<keyword evidence="6 10" id="KW-0675">Receptor</keyword>
<evidence type="ECO:0000256" key="6">
    <source>
        <dbReference type="RuleBase" id="RU000688"/>
    </source>
</evidence>
<keyword evidence="6" id="KW-0297">G-protein coupled receptor</keyword>
<evidence type="ECO:0000313" key="10">
    <source>
        <dbReference type="RefSeq" id="XP_032831154.1"/>
    </source>
</evidence>
<dbReference type="GO" id="GO:0005886">
    <property type="term" value="C:plasma membrane"/>
    <property type="evidence" value="ECO:0007669"/>
    <property type="project" value="UniProtKB-SubCell"/>
</dbReference>
<dbReference type="Gene3D" id="1.20.1070.10">
    <property type="entry name" value="Rhodopsin 7-helix transmembrane proteins"/>
    <property type="match status" value="1"/>
</dbReference>
<feature type="transmembrane region" description="Helical" evidence="7">
    <location>
        <begin position="55"/>
        <end position="74"/>
    </location>
</feature>
<keyword evidence="9" id="KW-1185">Reference proteome</keyword>
<accession>A0AAJ7XDX4</accession>
<dbReference type="Pfam" id="PF13853">
    <property type="entry name" value="7tm_4"/>
    <property type="match status" value="1"/>
</dbReference>
<keyword evidence="2 6" id="KW-0812">Transmembrane</keyword>
<dbReference type="InterPro" id="IPR000725">
    <property type="entry name" value="Olfact_rcpt"/>
</dbReference>
<keyword evidence="7" id="KW-0552">Olfaction</keyword>
<dbReference type="RefSeq" id="XP_032831154.1">
    <property type="nucleotide sequence ID" value="XM_032975263.1"/>
</dbReference>
<dbReference type="SUPFAM" id="SSF81321">
    <property type="entry name" value="Family A G protein-coupled receptor-like"/>
    <property type="match status" value="1"/>
</dbReference>
<dbReference type="InterPro" id="IPR000276">
    <property type="entry name" value="GPCR_Rhodpsn"/>
</dbReference>
<evidence type="ECO:0000313" key="9">
    <source>
        <dbReference type="Proteomes" id="UP001318040"/>
    </source>
</evidence>
<gene>
    <name evidence="10" type="primary">LOC116954606</name>
</gene>
<feature type="transmembrane region" description="Helical" evidence="7">
    <location>
        <begin position="277"/>
        <end position="294"/>
    </location>
</feature>
<dbReference type="InterPro" id="IPR052921">
    <property type="entry name" value="GPCR1_Superfamily_Member"/>
</dbReference>
<dbReference type="GO" id="GO:0004984">
    <property type="term" value="F:olfactory receptor activity"/>
    <property type="evidence" value="ECO:0007669"/>
    <property type="project" value="InterPro"/>
</dbReference>
<evidence type="ECO:0000259" key="8">
    <source>
        <dbReference type="PROSITE" id="PS50262"/>
    </source>
</evidence>
<feature type="transmembrane region" description="Helical" evidence="7">
    <location>
        <begin position="137"/>
        <end position="160"/>
    </location>
</feature>
<dbReference type="KEGG" id="pmrn:116954606"/>
<name>A0AAJ7XDX4_PETMA</name>
<evidence type="ECO:0000256" key="5">
    <source>
        <dbReference type="ARBA" id="ARBA00023224"/>
    </source>
</evidence>
<dbReference type="PRINTS" id="PR00237">
    <property type="entry name" value="GPCRRHODOPSN"/>
</dbReference>
<organism evidence="9 10">
    <name type="scientific">Petromyzon marinus</name>
    <name type="common">Sea lamprey</name>
    <dbReference type="NCBI Taxonomy" id="7757"/>
    <lineage>
        <taxon>Eukaryota</taxon>
        <taxon>Metazoa</taxon>
        <taxon>Chordata</taxon>
        <taxon>Craniata</taxon>
        <taxon>Vertebrata</taxon>
        <taxon>Cyclostomata</taxon>
        <taxon>Hyperoartia</taxon>
        <taxon>Petromyzontiformes</taxon>
        <taxon>Petromyzontidae</taxon>
        <taxon>Petromyzon</taxon>
    </lineage>
</organism>
<keyword evidence="7" id="KW-0716">Sensory transduction</keyword>
<dbReference type="GO" id="GO:0005549">
    <property type="term" value="F:odorant binding"/>
    <property type="evidence" value="ECO:0007669"/>
    <property type="project" value="TreeGrafter"/>
</dbReference>